<reference evidence="1 2" key="1">
    <citation type="submission" date="2018-01" db="EMBL/GenBank/DDBJ databases">
        <title>Saezia sanguinis gen. nov., sp. nov., in the order Burkholderiales isolated from human blood.</title>
        <authorList>
            <person name="Medina-Pascual M.J."/>
            <person name="Valdezate S."/>
            <person name="Monzon S."/>
            <person name="Cuesta I."/>
            <person name="Carrasco G."/>
            <person name="Villalon P."/>
            <person name="Saez-Nieto J.A."/>
        </authorList>
    </citation>
    <scope>NUCLEOTIDE SEQUENCE [LARGE SCALE GENOMIC DNA]</scope>
    <source>
        <strain evidence="1 2">CNM695-12</strain>
    </source>
</reference>
<name>A0A433SFN9_9BURK</name>
<dbReference type="EMBL" id="PQSP01000001">
    <property type="protein sequence ID" value="RUS67532.1"/>
    <property type="molecule type" value="Genomic_DNA"/>
</dbReference>
<dbReference type="AlphaFoldDB" id="A0A433SFN9"/>
<organism evidence="1 2">
    <name type="scientific">Saezia sanguinis</name>
    <dbReference type="NCBI Taxonomy" id="1965230"/>
    <lineage>
        <taxon>Bacteria</taxon>
        <taxon>Pseudomonadati</taxon>
        <taxon>Pseudomonadota</taxon>
        <taxon>Betaproteobacteria</taxon>
        <taxon>Burkholderiales</taxon>
        <taxon>Saeziaceae</taxon>
        <taxon>Saezia</taxon>
    </lineage>
</organism>
<sequence length="89" mass="9782">MAWLLVEVLLMVLDSIVRLCVCPVEKLSDNSATVLEAVLPEEVNRMLELRISVVMVVPLNPDATITPRSTDVVEVILKFNPFATSVGFA</sequence>
<keyword evidence="2" id="KW-1185">Reference proteome</keyword>
<gene>
    <name evidence="1" type="ORF">CUZ56_00006</name>
</gene>
<protein>
    <submittedName>
        <fullName evidence="1">Uncharacterized protein</fullName>
    </submittedName>
</protein>
<comment type="caution">
    <text evidence="1">The sequence shown here is derived from an EMBL/GenBank/DDBJ whole genome shotgun (WGS) entry which is preliminary data.</text>
</comment>
<accession>A0A433SFN9</accession>
<evidence type="ECO:0000313" key="1">
    <source>
        <dbReference type="EMBL" id="RUS67532.1"/>
    </source>
</evidence>
<proteinExistence type="predicted"/>
<evidence type="ECO:0000313" key="2">
    <source>
        <dbReference type="Proteomes" id="UP000286947"/>
    </source>
</evidence>
<dbReference type="Proteomes" id="UP000286947">
    <property type="component" value="Unassembled WGS sequence"/>
</dbReference>